<keyword evidence="3" id="KW-1185">Reference proteome</keyword>
<dbReference type="Proteomes" id="UP001550850">
    <property type="component" value="Unassembled WGS sequence"/>
</dbReference>
<proteinExistence type="predicted"/>
<evidence type="ECO:0000313" key="3">
    <source>
        <dbReference type="Proteomes" id="UP001550850"/>
    </source>
</evidence>
<sequence length="136" mass="14567">MFGLSLSHWIAGNGEGASAKAERTCDLYAAAEERLLGIIARQLAASLDASGWGKAKLAAVQQVRRESQAVLDELGAPHSSKCSTRSPRRRTSGTAPRSPSWAPCPTTPAAWSTSVYRRRRLSDRLAAEAMQVVTST</sequence>
<feature type="region of interest" description="Disordered" evidence="1">
    <location>
        <begin position="70"/>
        <end position="109"/>
    </location>
</feature>
<dbReference type="EMBL" id="JBEZUR010000032">
    <property type="protein sequence ID" value="MEU3556369.1"/>
    <property type="molecule type" value="Genomic_DNA"/>
</dbReference>
<evidence type="ECO:0000313" key="2">
    <source>
        <dbReference type="EMBL" id="MEU3556369.1"/>
    </source>
</evidence>
<dbReference type="RefSeq" id="WP_245967717.1">
    <property type="nucleotide sequence ID" value="NZ_BEVZ01000006.1"/>
</dbReference>
<organism evidence="2 3">
    <name type="scientific">Streptomyces fragilis</name>
    <dbReference type="NCBI Taxonomy" id="67301"/>
    <lineage>
        <taxon>Bacteria</taxon>
        <taxon>Bacillati</taxon>
        <taxon>Actinomycetota</taxon>
        <taxon>Actinomycetes</taxon>
        <taxon>Kitasatosporales</taxon>
        <taxon>Streptomycetaceae</taxon>
        <taxon>Streptomyces</taxon>
    </lineage>
</organism>
<protein>
    <submittedName>
        <fullName evidence="2">Phage minor capsid protein</fullName>
    </submittedName>
</protein>
<reference evidence="2 3" key="1">
    <citation type="submission" date="2024-06" db="EMBL/GenBank/DDBJ databases">
        <title>The Natural Products Discovery Center: Release of the First 8490 Sequenced Strains for Exploring Actinobacteria Biosynthetic Diversity.</title>
        <authorList>
            <person name="Kalkreuter E."/>
            <person name="Kautsar S.A."/>
            <person name="Yang D."/>
            <person name="Bader C.D."/>
            <person name="Teijaro C.N."/>
            <person name="Fluegel L."/>
            <person name="Davis C.M."/>
            <person name="Simpson J.R."/>
            <person name="Lauterbach L."/>
            <person name="Steele A.D."/>
            <person name="Gui C."/>
            <person name="Meng S."/>
            <person name="Li G."/>
            <person name="Viehrig K."/>
            <person name="Ye F."/>
            <person name="Su P."/>
            <person name="Kiefer A.F."/>
            <person name="Nichols A."/>
            <person name="Cepeda A.J."/>
            <person name="Yan W."/>
            <person name="Fan B."/>
            <person name="Jiang Y."/>
            <person name="Adhikari A."/>
            <person name="Zheng C.-J."/>
            <person name="Schuster L."/>
            <person name="Cowan T.M."/>
            <person name="Smanski M.J."/>
            <person name="Chevrette M.G."/>
            <person name="De Carvalho L.P.S."/>
            <person name="Shen B."/>
        </authorList>
    </citation>
    <scope>NUCLEOTIDE SEQUENCE [LARGE SCALE GENOMIC DNA]</scope>
    <source>
        <strain evidence="2 3">NPDC038104</strain>
    </source>
</reference>
<comment type="caution">
    <text evidence="2">The sequence shown here is derived from an EMBL/GenBank/DDBJ whole genome shotgun (WGS) entry which is preliminary data.</text>
</comment>
<gene>
    <name evidence="2" type="ORF">AB0E65_19480</name>
</gene>
<accession>A0ABV2YKY0</accession>
<evidence type="ECO:0000256" key="1">
    <source>
        <dbReference type="SAM" id="MobiDB-lite"/>
    </source>
</evidence>
<name>A0ABV2YKY0_9ACTN</name>